<evidence type="ECO:0000256" key="1">
    <source>
        <dbReference type="ARBA" id="ARBA00005711"/>
    </source>
</evidence>
<evidence type="ECO:0000313" key="5">
    <source>
        <dbReference type="EMBL" id="KAK4801624.1"/>
    </source>
</evidence>
<sequence length="199" mass="22769">MMEEEVKNSESFETLRGENPKGDTINKIYINDGADDGEESIIPDDEEKKKKEKVSSAPKAASANPIEKHSESSDNRDVVLARLETEKWLALIKAWEESEKSKAENKAFKRLSAVEAWENSEKAAVEAKLKKKEEKMERKKAEYAERMKNMMTDVHKAAEQKRAMVEAKRGEDIVKVEEKAGKFLAKGYTPKRLMEWISF</sequence>
<evidence type="ECO:0000259" key="4">
    <source>
        <dbReference type="Pfam" id="PF03763"/>
    </source>
</evidence>
<feature type="compositionally biased region" description="Basic and acidic residues" evidence="3">
    <location>
        <begin position="1"/>
        <end position="21"/>
    </location>
</feature>
<comment type="caution">
    <text evidence="5">The sequence shown here is derived from an EMBL/GenBank/DDBJ whole genome shotgun (WGS) entry which is preliminary data.</text>
</comment>
<feature type="compositionally biased region" description="Basic and acidic residues" evidence="3">
    <location>
        <begin position="66"/>
        <end position="78"/>
    </location>
</feature>
<dbReference type="PANTHER" id="PTHR31775">
    <property type="entry name" value="OS02G0117200 PROTEIN"/>
    <property type="match status" value="1"/>
</dbReference>
<accession>A0AAN7M9U7</accession>
<feature type="domain" description="Remorin C-terminal" evidence="4">
    <location>
        <begin position="89"/>
        <end position="191"/>
    </location>
</feature>
<feature type="compositionally biased region" description="Acidic residues" evidence="3">
    <location>
        <begin position="33"/>
        <end position="45"/>
    </location>
</feature>
<organism evidence="5 6">
    <name type="scientific">Trapa natans</name>
    <name type="common">Water chestnut</name>
    <dbReference type="NCBI Taxonomy" id="22666"/>
    <lineage>
        <taxon>Eukaryota</taxon>
        <taxon>Viridiplantae</taxon>
        <taxon>Streptophyta</taxon>
        <taxon>Embryophyta</taxon>
        <taxon>Tracheophyta</taxon>
        <taxon>Spermatophyta</taxon>
        <taxon>Magnoliopsida</taxon>
        <taxon>eudicotyledons</taxon>
        <taxon>Gunneridae</taxon>
        <taxon>Pentapetalae</taxon>
        <taxon>rosids</taxon>
        <taxon>malvids</taxon>
        <taxon>Myrtales</taxon>
        <taxon>Lythraceae</taxon>
        <taxon>Trapa</taxon>
    </lineage>
</organism>
<dbReference type="PANTHER" id="PTHR31775:SF5">
    <property type="entry name" value="REMORIN 1.4"/>
    <property type="match status" value="1"/>
</dbReference>
<reference evidence="5 6" key="1">
    <citation type="journal article" date="2023" name="Hortic Res">
        <title>Pangenome of water caltrop reveals structural variations and asymmetric subgenome divergence after allopolyploidization.</title>
        <authorList>
            <person name="Zhang X."/>
            <person name="Chen Y."/>
            <person name="Wang L."/>
            <person name="Yuan Y."/>
            <person name="Fang M."/>
            <person name="Shi L."/>
            <person name="Lu R."/>
            <person name="Comes H.P."/>
            <person name="Ma Y."/>
            <person name="Chen Y."/>
            <person name="Huang G."/>
            <person name="Zhou Y."/>
            <person name="Zheng Z."/>
            <person name="Qiu Y."/>
        </authorList>
    </citation>
    <scope>NUCLEOTIDE SEQUENCE [LARGE SCALE GENOMIC DNA]</scope>
    <source>
        <strain evidence="5">F231</strain>
    </source>
</reference>
<protein>
    <recommendedName>
        <fullName evidence="4">Remorin C-terminal domain-containing protein</fullName>
    </recommendedName>
</protein>
<evidence type="ECO:0000256" key="3">
    <source>
        <dbReference type="SAM" id="MobiDB-lite"/>
    </source>
</evidence>
<gene>
    <name evidence="5" type="ORF">SAY86_022111</name>
</gene>
<dbReference type="Pfam" id="PF03763">
    <property type="entry name" value="Remorin_C"/>
    <property type="match status" value="1"/>
</dbReference>
<dbReference type="Proteomes" id="UP001346149">
    <property type="component" value="Unassembled WGS sequence"/>
</dbReference>
<keyword evidence="2" id="KW-0175">Coiled coil</keyword>
<dbReference type="InterPro" id="IPR005516">
    <property type="entry name" value="Remorin_C"/>
</dbReference>
<keyword evidence="6" id="KW-1185">Reference proteome</keyword>
<dbReference type="AlphaFoldDB" id="A0AAN7M9U7"/>
<comment type="similarity">
    <text evidence="1">Belongs to the remorin family.</text>
</comment>
<evidence type="ECO:0000256" key="2">
    <source>
        <dbReference type="SAM" id="Coils"/>
    </source>
</evidence>
<evidence type="ECO:0000313" key="6">
    <source>
        <dbReference type="Proteomes" id="UP001346149"/>
    </source>
</evidence>
<feature type="region of interest" description="Disordered" evidence="3">
    <location>
        <begin position="1"/>
        <end position="78"/>
    </location>
</feature>
<name>A0AAN7M9U7_TRANT</name>
<feature type="coiled-coil region" evidence="2">
    <location>
        <begin position="122"/>
        <end position="153"/>
    </location>
</feature>
<dbReference type="EMBL" id="JAXQNO010000003">
    <property type="protein sequence ID" value="KAK4801624.1"/>
    <property type="molecule type" value="Genomic_DNA"/>
</dbReference>
<proteinExistence type="inferred from homology"/>